<dbReference type="Proteomes" id="UP000265618">
    <property type="component" value="Unassembled WGS sequence"/>
</dbReference>
<evidence type="ECO:0000313" key="1">
    <source>
        <dbReference type="EMBL" id="GIQ85742.1"/>
    </source>
</evidence>
<evidence type="ECO:0000313" key="2">
    <source>
        <dbReference type="Proteomes" id="UP000265618"/>
    </source>
</evidence>
<protein>
    <submittedName>
        <fullName evidence="1">Uncharacterized protein</fullName>
    </submittedName>
</protein>
<gene>
    <name evidence="1" type="ORF">KIPB_007463</name>
</gene>
<keyword evidence="2" id="KW-1185">Reference proteome</keyword>
<name>A0A9K3CZA3_9EUKA</name>
<comment type="caution">
    <text evidence="1">The sequence shown here is derived from an EMBL/GenBank/DDBJ whole genome shotgun (WGS) entry which is preliminary data.</text>
</comment>
<dbReference type="AlphaFoldDB" id="A0A9K3CZA3"/>
<accession>A0A9K3CZA3</accession>
<organism evidence="1 2">
    <name type="scientific">Kipferlia bialata</name>
    <dbReference type="NCBI Taxonomy" id="797122"/>
    <lineage>
        <taxon>Eukaryota</taxon>
        <taxon>Metamonada</taxon>
        <taxon>Carpediemonas-like organisms</taxon>
        <taxon>Kipferlia</taxon>
    </lineage>
</organism>
<dbReference type="EMBL" id="BDIP01002109">
    <property type="protein sequence ID" value="GIQ85742.1"/>
    <property type="molecule type" value="Genomic_DNA"/>
</dbReference>
<reference evidence="1 2" key="1">
    <citation type="journal article" date="2018" name="PLoS ONE">
        <title>The draft genome of Kipferlia bialata reveals reductive genome evolution in fornicate parasites.</title>
        <authorList>
            <person name="Tanifuji G."/>
            <person name="Takabayashi S."/>
            <person name="Kume K."/>
            <person name="Takagi M."/>
            <person name="Nakayama T."/>
            <person name="Kamikawa R."/>
            <person name="Inagaki Y."/>
            <person name="Hashimoto T."/>
        </authorList>
    </citation>
    <scope>NUCLEOTIDE SEQUENCE [LARGE SCALE GENOMIC DNA]</scope>
    <source>
        <strain evidence="1">NY0173</strain>
    </source>
</reference>
<proteinExistence type="predicted"/>
<sequence length="69" mass="7457">MYMSLREGDTWAPRGCTSNKVLTSLIVSRTGHSYVLGSSCCSMVHGQGEECSCVCLTEIPLCLASTEHE</sequence>